<sequence>MSGADKGILDGDAVLLGRKDADGRSTTIGEAFEDGENGRAGLIMVEDSNANVPVQLRANLSGSLNDFINYLYVSDTNVNGWQKQLYKLKIGHDSYAKDHLFSSKKCMIELLNVDVKIGGVDKAIANKSYETLVTI</sequence>
<name>A0A8S0S9N1_OLEEU</name>
<protein>
    <submittedName>
        <fullName evidence="1">Uncharacterized protein</fullName>
    </submittedName>
</protein>
<dbReference type="Proteomes" id="UP000594638">
    <property type="component" value="Unassembled WGS sequence"/>
</dbReference>
<organism evidence="1 2">
    <name type="scientific">Olea europaea subsp. europaea</name>
    <dbReference type="NCBI Taxonomy" id="158383"/>
    <lineage>
        <taxon>Eukaryota</taxon>
        <taxon>Viridiplantae</taxon>
        <taxon>Streptophyta</taxon>
        <taxon>Embryophyta</taxon>
        <taxon>Tracheophyta</taxon>
        <taxon>Spermatophyta</taxon>
        <taxon>Magnoliopsida</taxon>
        <taxon>eudicotyledons</taxon>
        <taxon>Gunneridae</taxon>
        <taxon>Pentapetalae</taxon>
        <taxon>asterids</taxon>
        <taxon>lamiids</taxon>
        <taxon>Lamiales</taxon>
        <taxon>Oleaceae</taxon>
        <taxon>Oleeae</taxon>
        <taxon>Olea</taxon>
    </lineage>
</organism>
<gene>
    <name evidence="1" type="ORF">OLEA9_A030147</name>
</gene>
<accession>A0A8S0S9N1</accession>
<proteinExistence type="predicted"/>
<evidence type="ECO:0000313" key="2">
    <source>
        <dbReference type="Proteomes" id="UP000594638"/>
    </source>
</evidence>
<dbReference type="EMBL" id="CACTIH010003953">
    <property type="protein sequence ID" value="CAA2987869.1"/>
    <property type="molecule type" value="Genomic_DNA"/>
</dbReference>
<keyword evidence="2" id="KW-1185">Reference proteome</keyword>
<dbReference type="Gramene" id="OE9A030147T1">
    <property type="protein sequence ID" value="OE9A030147C1"/>
    <property type="gene ID" value="OE9A030147"/>
</dbReference>
<reference evidence="1 2" key="1">
    <citation type="submission" date="2019-12" db="EMBL/GenBank/DDBJ databases">
        <authorList>
            <person name="Alioto T."/>
            <person name="Alioto T."/>
            <person name="Gomez Garrido J."/>
        </authorList>
    </citation>
    <scope>NUCLEOTIDE SEQUENCE [LARGE SCALE GENOMIC DNA]</scope>
</reference>
<comment type="caution">
    <text evidence="1">The sequence shown here is derived from an EMBL/GenBank/DDBJ whole genome shotgun (WGS) entry which is preliminary data.</text>
</comment>
<dbReference type="AlphaFoldDB" id="A0A8S0S9N1"/>
<evidence type="ECO:0000313" key="1">
    <source>
        <dbReference type="EMBL" id="CAA2987869.1"/>
    </source>
</evidence>